<dbReference type="InterPro" id="IPR027417">
    <property type="entry name" value="P-loop_NTPase"/>
</dbReference>
<dbReference type="GO" id="GO:0016887">
    <property type="term" value="F:ATP hydrolysis activity"/>
    <property type="evidence" value="ECO:0007669"/>
    <property type="project" value="InterPro"/>
</dbReference>
<evidence type="ECO:0000256" key="2">
    <source>
        <dbReference type="ARBA" id="ARBA00022448"/>
    </source>
</evidence>
<evidence type="ECO:0000256" key="3">
    <source>
        <dbReference type="ARBA" id="ARBA00022741"/>
    </source>
</evidence>
<dbReference type="Pfam" id="PF00005">
    <property type="entry name" value="ABC_tran"/>
    <property type="match status" value="1"/>
</dbReference>
<dbReference type="FunFam" id="3.40.50.300:FF:000032">
    <property type="entry name" value="Export ABC transporter ATP-binding protein"/>
    <property type="match status" value="1"/>
</dbReference>
<dbReference type="AlphaFoldDB" id="A0A1M5YR13"/>
<evidence type="ECO:0000256" key="4">
    <source>
        <dbReference type="ARBA" id="ARBA00022840"/>
    </source>
</evidence>
<gene>
    <name evidence="6" type="ORF">SAMN02745941_02220</name>
</gene>
<dbReference type="InterPro" id="IPR017911">
    <property type="entry name" value="MacB-like_ATP-bd"/>
</dbReference>
<evidence type="ECO:0000313" key="7">
    <source>
        <dbReference type="Proteomes" id="UP000184241"/>
    </source>
</evidence>
<dbReference type="InterPro" id="IPR003439">
    <property type="entry name" value="ABC_transporter-like_ATP-bd"/>
</dbReference>
<dbReference type="SUPFAM" id="SSF52540">
    <property type="entry name" value="P-loop containing nucleoside triphosphate hydrolases"/>
    <property type="match status" value="1"/>
</dbReference>
<dbReference type="GO" id="GO:0098796">
    <property type="term" value="C:membrane protein complex"/>
    <property type="evidence" value="ECO:0007669"/>
    <property type="project" value="UniProtKB-ARBA"/>
</dbReference>
<proteinExistence type="inferred from homology"/>
<comment type="similarity">
    <text evidence="1">Belongs to the ABC transporter superfamily.</text>
</comment>
<dbReference type="PROSITE" id="PS50893">
    <property type="entry name" value="ABC_TRANSPORTER_2"/>
    <property type="match status" value="1"/>
</dbReference>
<dbReference type="PANTHER" id="PTHR42798">
    <property type="entry name" value="LIPOPROTEIN-RELEASING SYSTEM ATP-BINDING PROTEIN LOLD"/>
    <property type="match status" value="1"/>
</dbReference>
<dbReference type="CDD" id="cd03255">
    <property type="entry name" value="ABC_MJ0796_LolCDE_FtsE"/>
    <property type="match status" value="1"/>
</dbReference>
<evidence type="ECO:0000256" key="1">
    <source>
        <dbReference type="ARBA" id="ARBA00005417"/>
    </source>
</evidence>
<evidence type="ECO:0000313" key="6">
    <source>
        <dbReference type="EMBL" id="SHI14013.1"/>
    </source>
</evidence>
<organism evidence="6 7">
    <name type="scientific">Clostridium intestinale DSM 6191</name>
    <dbReference type="NCBI Taxonomy" id="1121320"/>
    <lineage>
        <taxon>Bacteria</taxon>
        <taxon>Bacillati</taxon>
        <taxon>Bacillota</taxon>
        <taxon>Clostridia</taxon>
        <taxon>Eubacteriales</taxon>
        <taxon>Clostridiaceae</taxon>
        <taxon>Clostridium</taxon>
    </lineage>
</organism>
<dbReference type="EMBL" id="FQXU01000006">
    <property type="protein sequence ID" value="SHI14013.1"/>
    <property type="molecule type" value="Genomic_DNA"/>
</dbReference>
<dbReference type="SMART" id="SM00382">
    <property type="entry name" value="AAA"/>
    <property type="match status" value="1"/>
</dbReference>
<dbReference type="InterPro" id="IPR003593">
    <property type="entry name" value="AAA+_ATPase"/>
</dbReference>
<keyword evidence="2" id="KW-0813">Transport</keyword>
<sequence length="258" mass="28921">MSILEAKNITKIYAPKKGGMKVKALNNFSMTVEDGEFIGVMGPSGSGKTTLLNILATLDYPSSGEIRISNINPSTLNDKAISLFRRREIGFIFQDFNLLESLSIEENILLPLALEKVEILEIEQRLRSITEFLDIRSILGKRVYEISGGQRQKVACARALINNPSIIFADEPTGSLDSKSAYDIMDGLSKLNKDKKATVLMVTHDPFVASFCNKVIMIKDGRFFLDIVKRNSRETFFKEIIDSLSLLGDIRRSYNDLK</sequence>
<feature type="domain" description="ABC transporter" evidence="5">
    <location>
        <begin position="4"/>
        <end position="245"/>
    </location>
</feature>
<dbReference type="RefSeq" id="WP_073019432.1">
    <property type="nucleotide sequence ID" value="NZ_FQXU01000006.1"/>
</dbReference>
<accession>A0A1M5YR13</accession>
<keyword evidence="3" id="KW-0547">Nucleotide-binding</keyword>
<dbReference type="Gene3D" id="3.40.50.300">
    <property type="entry name" value="P-loop containing nucleotide triphosphate hydrolases"/>
    <property type="match status" value="1"/>
</dbReference>
<keyword evidence="4 6" id="KW-0067">ATP-binding</keyword>
<name>A0A1M5YR13_9CLOT</name>
<evidence type="ECO:0000259" key="5">
    <source>
        <dbReference type="PROSITE" id="PS50893"/>
    </source>
</evidence>
<dbReference type="Proteomes" id="UP000184241">
    <property type="component" value="Unassembled WGS sequence"/>
</dbReference>
<dbReference type="GO" id="GO:0022857">
    <property type="term" value="F:transmembrane transporter activity"/>
    <property type="evidence" value="ECO:0007669"/>
    <property type="project" value="UniProtKB-ARBA"/>
</dbReference>
<dbReference type="GO" id="GO:0005524">
    <property type="term" value="F:ATP binding"/>
    <property type="evidence" value="ECO:0007669"/>
    <property type="project" value="UniProtKB-KW"/>
</dbReference>
<dbReference type="PANTHER" id="PTHR42798:SF7">
    <property type="entry name" value="ALPHA-D-RIBOSE 1-METHYLPHOSPHONATE 5-TRIPHOSPHATE SYNTHASE SUBUNIT PHNL"/>
    <property type="match status" value="1"/>
</dbReference>
<reference evidence="6 7" key="1">
    <citation type="submission" date="2016-11" db="EMBL/GenBank/DDBJ databases">
        <authorList>
            <person name="Jaros S."/>
            <person name="Januszkiewicz K."/>
            <person name="Wedrychowicz H."/>
        </authorList>
    </citation>
    <scope>NUCLEOTIDE SEQUENCE [LARGE SCALE GENOMIC DNA]</scope>
    <source>
        <strain evidence="6 7">DSM 6191</strain>
    </source>
</reference>
<protein>
    <submittedName>
        <fullName evidence="6">Putative ABC transport system ATP-binding protein</fullName>
    </submittedName>
</protein>